<dbReference type="Pfam" id="PF20012">
    <property type="entry name" value="GAP1-N1"/>
    <property type="match status" value="1"/>
</dbReference>
<organism evidence="1 2">
    <name type="scientific">Blastomonas fulva</name>
    <dbReference type="NCBI Taxonomy" id="1550728"/>
    <lineage>
        <taxon>Bacteria</taxon>
        <taxon>Pseudomonadati</taxon>
        <taxon>Pseudomonadota</taxon>
        <taxon>Alphaproteobacteria</taxon>
        <taxon>Sphingomonadales</taxon>
        <taxon>Sphingomonadaceae</taxon>
        <taxon>Blastomonas</taxon>
    </lineage>
</organism>
<proteinExistence type="predicted"/>
<dbReference type="GeneID" id="303487531"/>
<dbReference type="EMBL" id="CP020083">
    <property type="protein sequence ID" value="ASR53154.1"/>
    <property type="molecule type" value="Genomic_DNA"/>
</dbReference>
<dbReference type="RefSeq" id="WP_117353224.1">
    <property type="nucleotide sequence ID" value="NZ_CP020083.1"/>
</dbReference>
<evidence type="ECO:0000313" key="1">
    <source>
        <dbReference type="EMBL" id="ASR53154.1"/>
    </source>
</evidence>
<gene>
    <name evidence="1" type="ORF">B5J99_18205</name>
</gene>
<keyword evidence="2" id="KW-1185">Reference proteome</keyword>
<reference evidence="1 2" key="1">
    <citation type="submission" date="2017-03" db="EMBL/GenBank/DDBJ databases">
        <title>Complete genome sequence of Blastomonas fulva degrading microcsystin LR.</title>
        <authorList>
            <person name="Lee H.-g."/>
            <person name="Jin L."/>
            <person name="oh H.-M."/>
        </authorList>
    </citation>
    <scope>NUCLEOTIDE SEQUENCE [LARGE SCALE GENOMIC DNA]</scope>
    <source>
        <strain evidence="1 2">T2</strain>
    </source>
</reference>
<evidence type="ECO:0000313" key="2">
    <source>
        <dbReference type="Proteomes" id="UP000258016"/>
    </source>
</evidence>
<sequence length="871" mass="94008">MLIDQQWHGYRRGHQLLASTIALSPRDQDLVDKLSDASGSPRPGERFEPYLTIYPLPSGQFHVAGRTWQDHDAPRSGTVFTRSLIVPATLWGTIPLRGLLASLDDRAISENKVEIDTTDEGTWPPLQDAKLTEIVEALFLERGAPTVAFGFESTDLIAGRLLEALWPSRRSTLAICTYALAPRSLSDREFDLVFAPENSRSRFAKWVGRTVGASRQPAAPRHSWTLQIANQIFLDPHPKLSALDDIGALTSEGRSDGSSLRLALIWSDLKSKADQSPQSILGMFDVLNSLGRNPWSVPDFARLVIGAVGHVHDLEPAEEWAFIQLLVRKFGADVPYSVIREVLRAARRLASSAPQILSEGKAEGVLLPVPHLLRPAVARGLADLAPESLNLVLQDLSSEATVSLMAENTAFATVVAASLTSNSDKARSQYLAAVLADDKRAAIRSAAGIARGAMHGVAAPLLRVALLNAPKENFPLLAEASLTNPAAKRGELLNVLVDQSRSVAAQKKLRDLALGTRPVSDGNFLLLQLVSDATGATWLIDALERDPKRLSPLLVELMNKWSDADLRDTLRSGRRKDAFLEAAIGGLPATSASLARVLRLLPANAASTAAILRRALPELPAGERIEITISVLDQLLTLDPRTSSDLVGPLLELADAGKILSAATSTALSAKQVGGNVAAIARSTSSSRFAAKVDELTLRLTERRSGGYGREGYDGWAALLREARRKHPEAMVRSADAALAYGLARLQEPAGALVAAAFPVVHARLSKKTRSPDDPFGLFAAFLMAPIAIFTDWDRAKSARDGIVDAFVKSSWEPAELLRAALDTGITSKVLGYLNSSGSGRNYLRKIEQSVSTYPEPVRKQMMTALGKFNS</sequence>
<evidence type="ECO:0008006" key="3">
    <source>
        <dbReference type="Google" id="ProtNLM"/>
    </source>
</evidence>
<name>A0ABM6MB63_9SPHN</name>
<accession>A0ABM6MB63</accession>
<dbReference type="Proteomes" id="UP000258016">
    <property type="component" value="Chromosome"/>
</dbReference>
<protein>
    <recommendedName>
        <fullName evidence="3">HEAT repeat domain-containing protein</fullName>
    </recommendedName>
</protein>